<gene>
    <name evidence="2" type="ORF">SMD27_09680</name>
</gene>
<name>A0ABU5EAP0_9PROT</name>
<evidence type="ECO:0008006" key="4">
    <source>
        <dbReference type="Google" id="ProtNLM"/>
    </source>
</evidence>
<keyword evidence="3" id="KW-1185">Reference proteome</keyword>
<comment type="caution">
    <text evidence="2">The sequence shown here is derived from an EMBL/GenBank/DDBJ whole genome shotgun (WGS) entry which is preliminary data.</text>
</comment>
<feature type="transmembrane region" description="Helical" evidence="1">
    <location>
        <begin position="34"/>
        <end position="55"/>
    </location>
</feature>
<proteinExistence type="predicted"/>
<organism evidence="2 3">
    <name type="scientific">Dongia soli</name>
    <dbReference type="NCBI Taxonomy" id="600628"/>
    <lineage>
        <taxon>Bacteria</taxon>
        <taxon>Pseudomonadati</taxon>
        <taxon>Pseudomonadota</taxon>
        <taxon>Alphaproteobacteria</taxon>
        <taxon>Rhodospirillales</taxon>
        <taxon>Dongiaceae</taxon>
        <taxon>Dongia</taxon>
    </lineage>
</organism>
<evidence type="ECO:0000313" key="3">
    <source>
        <dbReference type="Proteomes" id="UP001279642"/>
    </source>
</evidence>
<keyword evidence="1" id="KW-0472">Membrane</keyword>
<evidence type="ECO:0000256" key="1">
    <source>
        <dbReference type="SAM" id="Phobius"/>
    </source>
</evidence>
<dbReference type="EMBL" id="JAXCLW010000002">
    <property type="protein sequence ID" value="MDY0883114.1"/>
    <property type="molecule type" value="Genomic_DNA"/>
</dbReference>
<keyword evidence="1" id="KW-0812">Transmembrane</keyword>
<dbReference type="RefSeq" id="WP_320508163.1">
    <property type="nucleotide sequence ID" value="NZ_JAXCLW010000002.1"/>
</dbReference>
<protein>
    <recommendedName>
        <fullName evidence="4">OmpA family protein</fullName>
    </recommendedName>
</protein>
<reference evidence="2 3" key="1">
    <citation type="journal article" date="2016" name="Antonie Van Leeuwenhoek">
        <title>Dongia soli sp. nov., isolated from soil from Dokdo, Korea.</title>
        <authorList>
            <person name="Kim D.U."/>
            <person name="Lee H."/>
            <person name="Kim H."/>
            <person name="Kim S.G."/>
            <person name="Ka J.O."/>
        </authorList>
    </citation>
    <scope>NUCLEOTIDE SEQUENCE [LARGE SCALE GENOMIC DNA]</scope>
    <source>
        <strain evidence="2 3">D78</strain>
    </source>
</reference>
<dbReference type="Proteomes" id="UP001279642">
    <property type="component" value="Unassembled WGS sequence"/>
</dbReference>
<evidence type="ECO:0000313" key="2">
    <source>
        <dbReference type="EMBL" id="MDY0883114.1"/>
    </source>
</evidence>
<accession>A0ABU5EAP0</accession>
<sequence length="194" mass="21283">MWLGALVVLVGIALLVIDQYDNASKSRRIFNRRITISASPIIILLVGCVLLAYAFGQHSSLLDPFSGKRPIPVSFDEALHAPGDRTVTGSIFFTFGDAHLVEGEIRLLDAAAVIMKRHPTALMMVRSRLYLGGAREDLTSSVDARAAAIGSHMKGAGIAPDRVVYDEAATVTEHLRRGDYRRAYSAVDFIVWWE</sequence>
<keyword evidence="1" id="KW-1133">Transmembrane helix</keyword>